<dbReference type="AlphaFoldDB" id="A0A0D0QVY4"/>
<dbReference type="EMBL" id="JXTH01000050">
    <property type="protein sequence ID" value="KIQ93679.1"/>
    <property type="molecule type" value="Genomic_DNA"/>
</dbReference>
<dbReference type="PATRIC" id="fig|404937.3.peg.2378"/>
<evidence type="ECO:0000313" key="2">
    <source>
        <dbReference type="Proteomes" id="UP000032102"/>
    </source>
</evidence>
<proteinExistence type="predicted"/>
<dbReference type="Pfam" id="PF14367">
    <property type="entry name" value="DUF4411"/>
    <property type="match status" value="1"/>
</dbReference>
<dbReference type="InterPro" id="IPR016541">
    <property type="entry name" value="UCP008505"/>
</dbReference>
<organism evidence="1 2">
    <name type="scientific">Anoxybacillus thermarum</name>
    <dbReference type="NCBI Taxonomy" id="404937"/>
    <lineage>
        <taxon>Bacteria</taxon>
        <taxon>Bacillati</taxon>
        <taxon>Bacillota</taxon>
        <taxon>Bacilli</taxon>
        <taxon>Bacillales</taxon>
        <taxon>Anoxybacillaceae</taxon>
        <taxon>Anoxybacillus</taxon>
    </lineage>
</organism>
<dbReference type="RefSeq" id="WP_084221320.1">
    <property type="nucleotide sequence ID" value="NZ_JXTH01000050.1"/>
</dbReference>
<protein>
    <submittedName>
        <fullName evidence="1">Uncharacterized protein</fullName>
    </submittedName>
</protein>
<keyword evidence="2" id="KW-1185">Reference proteome</keyword>
<accession>A0A0D0QVY4</accession>
<sequence>MSSNRKFVIDTNVFIEAYKRYYSFDIALFFWKALVQHAENGHIISIDRGKLNSFHKEDELSKWVNEHFAEWFEPTDNPEVISTYD</sequence>
<dbReference type="Proteomes" id="UP000032102">
    <property type="component" value="Unassembled WGS sequence"/>
</dbReference>
<comment type="caution">
    <text evidence="1">The sequence shown here is derived from an EMBL/GenBank/DDBJ whole genome shotgun (WGS) entry which is preliminary data.</text>
</comment>
<evidence type="ECO:0000313" key="1">
    <source>
        <dbReference type="EMBL" id="KIQ93679.1"/>
    </source>
</evidence>
<name>A0A0D0QVY4_9BACL</name>
<gene>
    <name evidence="1" type="ORF">LH47_02227</name>
</gene>
<reference evidence="1 2" key="1">
    <citation type="submission" date="2015-01" db="EMBL/GenBank/DDBJ databases">
        <title>Draft genome of Anoxybacillus thermarum strain AF/04.</title>
        <authorList>
            <person name="Poli A."/>
            <person name="Nicolaus B."/>
            <person name="Chan K.-G."/>
            <person name="Kahar U.M."/>
            <person name="Yaakob A.S."/>
            <person name="Chan C.S."/>
            <person name="Goh K.M."/>
        </authorList>
    </citation>
    <scope>NUCLEOTIDE SEQUENCE [LARGE SCALE GENOMIC DNA]</scope>
    <source>
        <strain evidence="1 2">AF/04</strain>
    </source>
</reference>